<protein>
    <submittedName>
        <fullName evidence="1">Uncharacterized protein</fullName>
    </submittedName>
</protein>
<dbReference type="AlphaFoldDB" id="D7T3V3"/>
<evidence type="ECO:0000313" key="2">
    <source>
        <dbReference type="Proteomes" id="UP000009183"/>
    </source>
</evidence>
<sequence length="32" mass="4043">MKAFKSWRRVFRKRNDGFDRIEVCKENQDLIR</sequence>
<gene>
    <name evidence="1" type="ordered locus">VIT_09s0018g00540</name>
</gene>
<organism evidence="1 2">
    <name type="scientific">Vitis vinifera</name>
    <name type="common">Grape</name>
    <dbReference type="NCBI Taxonomy" id="29760"/>
    <lineage>
        <taxon>Eukaryota</taxon>
        <taxon>Viridiplantae</taxon>
        <taxon>Streptophyta</taxon>
        <taxon>Embryophyta</taxon>
        <taxon>Tracheophyta</taxon>
        <taxon>Spermatophyta</taxon>
        <taxon>Magnoliopsida</taxon>
        <taxon>eudicotyledons</taxon>
        <taxon>Gunneridae</taxon>
        <taxon>Pentapetalae</taxon>
        <taxon>rosids</taxon>
        <taxon>Vitales</taxon>
        <taxon>Vitaceae</taxon>
        <taxon>Viteae</taxon>
        <taxon>Vitis</taxon>
    </lineage>
</organism>
<dbReference type="EMBL" id="FN595513">
    <property type="protein sequence ID" value="CBI25185.3"/>
    <property type="molecule type" value="Genomic_DNA"/>
</dbReference>
<dbReference type="HOGENOM" id="CLU_3393197_0_0_1"/>
<evidence type="ECO:0000313" key="1">
    <source>
        <dbReference type="EMBL" id="CBI25185.3"/>
    </source>
</evidence>
<reference evidence="2" key="1">
    <citation type="journal article" date="2007" name="Nature">
        <title>The grapevine genome sequence suggests ancestral hexaploidization in major angiosperm phyla.</title>
        <authorList>
            <consortium name="The French-Italian Public Consortium for Grapevine Genome Characterization."/>
            <person name="Jaillon O."/>
            <person name="Aury J.-M."/>
            <person name="Noel B."/>
            <person name="Policriti A."/>
            <person name="Clepet C."/>
            <person name="Casagrande A."/>
            <person name="Choisne N."/>
            <person name="Aubourg S."/>
            <person name="Vitulo N."/>
            <person name="Jubin C."/>
            <person name="Vezzi A."/>
            <person name="Legeai F."/>
            <person name="Hugueney P."/>
            <person name="Dasilva C."/>
            <person name="Horner D."/>
            <person name="Mica E."/>
            <person name="Jublot D."/>
            <person name="Poulain J."/>
            <person name="Bruyere C."/>
            <person name="Billault A."/>
            <person name="Segurens B."/>
            <person name="Gouyvenoux M."/>
            <person name="Ugarte E."/>
            <person name="Cattonaro F."/>
            <person name="Anthouard V."/>
            <person name="Vico V."/>
            <person name="Del Fabbro C."/>
            <person name="Alaux M."/>
            <person name="Di Gaspero G."/>
            <person name="Dumas V."/>
            <person name="Felice N."/>
            <person name="Paillard S."/>
            <person name="Juman I."/>
            <person name="Moroldo M."/>
            <person name="Scalabrin S."/>
            <person name="Canaguier A."/>
            <person name="Le Clainche I."/>
            <person name="Malacrida G."/>
            <person name="Durand E."/>
            <person name="Pesole G."/>
            <person name="Laucou V."/>
            <person name="Chatelet P."/>
            <person name="Merdinoglu D."/>
            <person name="Delledonne M."/>
            <person name="Pezzotti M."/>
            <person name="Lecharny A."/>
            <person name="Scarpelli C."/>
            <person name="Artiguenave F."/>
            <person name="Pe M.E."/>
            <person name="Valle G."/>
            <person name="Morgante M."/>
            <person name="Caboche M."/>
            <person name="Adam-Blondon A.-F."/>
            <person name="Weissenbach J."/>
            <person name="Quetier F."/>
            <person name="Wincker P."/>
        </authorList>
    </citation>
    <scope>NUCLEOTIDE SEQUENCE [LARGE SCALE GENOMIC DNA]</scope>
    <source>
        <strain evidence="2">cv. Pinot noir / PN40024</strain>
    </source>
</reference>
<dbReference type="Proteomes" id="UP000009183">
    <property type="component" value="Chromosome 9"/>
</dbReference>
<keyword evidence="2" id="KW-1185">Reference proteome</keyword>
<name>D7T3V3_VITVI</name>
<accession>D7T3V3</accession>
<proteinExistence type="predicted"/>
<dbReference type="PaxDb" id="29760-VIT_09s0018g00540.t01"/>
<dbReference type="InParanoid" id="D7T3V3"/>